<dbReference type="InterPro" id="IPR017900">
    <property type="entry name" value="4Fe4S_Fe_S_CS"/>
</dbReference>
<evidence type="ECO:0000256" key="3">
    <source>
        <dbReference type="ARBA" id="ARBA00023004"/>
    </source>
</evidence>
<dbReference type="SUPFAM" id="SSF53920">
    <property type="entry name" value="Fe-only hydrogenase"/>
    <property type="match status" value="1"/>
</dbReference>
<keyword evidence="3" id="KW-0408">Iron</keyword>
<dbReference type="GO" id="GO:0051539">
    <property type="term" value="F:4 iron, 4 sulfur cluster binding"/>
    <property type="evidence" value="ECO:0007669"/>
    <property type="project" value="UniProtKB-KW"/>
</dbReference>
<feature type="domain" description="4Fe-4S ferredoxin-type" evidence="5">
    <location>
        <begin position="41"/>
        <end position="70"/>
    </location>
</feature>
<dbReference type="InterPro" id="IPR004108">
    <property type="entry name" value="Fe_hydrogenase_lsu_C"/>
</dbReference>
<dbReference type="PANTHER" id="PTHR11615">
    <property type="entry name" value="NITRATE, FORMATE, IRON DEHYDROGENASE"/>
    <property type="match status" value="1"/>
</dbReference>
<dbReference type="PROSITE" id="PS51379">
    <property type="entry name" value="4FE4S_FER_2"/>
    <property type="match status" value="2"/>
</dbReference>
<keyword evidence="4" id="KW-0411">Iron-sulfur</keyword>
<organism evidence="7">
    <name type="scientific">bioreactor metagenome</name>
    <dbReference type="NCBI Taxonomy" id="1076179"/>
    <lineage>
        <taxon>unclassified sequences</taxon>
        <taxon>metagenomes</taxon>
        <taxon>ecological metagenomes</taxon>
    </lineage>
</organism>
<dbReference type="Gene3D" id="3.40.950.10">
    <property type="entry name" value="Fe-only Hydrogenase (Larger Subunit), Chain L, domain 3"/>
    <property type="match status" value="1"/>
</dbReference>
<dbReference type="AlphaFoldDB" id="A0A644WEU5"/>
<dbReference type="PROSITE" id="PS51656">
    <property type="entry name" value="4FE4S"/>
    <property type="match status" value="1"/>
</dbReference>
<dbReference type="EMBL" id="VSSQ01000841">
    <property type="protein sequence ID" value="MPM02057.1"/>
    <property type="molecule type" value="Genomic_DNA"/>
</dbReference>
<dbReference type="Gene3D" id="1.10.15.40">
    <property type="entry name" value="Electron transport complex subunit B, putative Fe-S cluster"/>
    <property type="match status" value="1"/>
</dbReference>
<comment type="caution">
    <text evidence="7">The sequence shown here is derived from an EMBL/GenBank/DDBJ whole genome shotgun (WGS) entry which is preliminary data.</text>
</comment>
<dbReference type="InterPro" id="IPR050340">
    <property type="entry name" value="Cytosolic_Fe-S_CAF"/>
</dbReference>
<evidence type="ECO:0000256" key="2">
    <source>
        <dbReference type="ARBA" id="ARBA00022723"/>
    </source>
</evidence>
<dbReference type="InterPro" id="IPR009016">
    <property type="entry name" value="Fe_hydrogenase"/>
</dbReference>
<dbReference type="InterPro" id="IPR007202">
    <property type="entry name" value="4Fe-4S_dom"/>
</dbReference>
<dbReference type="PROSITE" id="PS00198">
    <property type="entry name" value="4FE4S_FER_1"/>
    <property type="match status" value="1"/>
</dbReference>
<dbReference type="Pfam" id="PF02906">
    <property type="entry name" value="Fe_hyd_lg_C"/>
    <property type="match status" value="1"/>
</dbReference>
<name>A0A644WEU5_9ZZZZ</name>
<dbReference type="Gene3D" id="3.30.450.20">
    <property type="entry name" value="PAS domain"/>
    <property type="match status" value="1"/>
</dbReference>
<evidence type="ECO:0000259" key="5">
    <source>
        <dbReference type="PROSITE" id="PS51379"/>
    </source>
</evidence>
<feature type="domain" description="4Fe-4S" evidence="6">
    <location>
        <begin position="363"/>
        <end position="424"/>
    </location>
</feature>
<dbReference type="Pfam" id="PF04060">
    <property type="entry name" value="FeS"/>
    <property type="match status" value="1"/>
</dbReference>
<dbReference type="SUPFAM" id="SSF54862">
    <property type="entry name" value="4Fe-4S ferredoxins"/>
    <property type="match status" value="1"/>
</dbReference>
<dbReference type="Pfam" id="PF13237">
    <property type="entry name" value="Fer4_10"/>
    <property type="match status" value="1"/>
</dbReference>
<accession>A0A644WEU5</accession>
<evidence type="ECO:0000256" key="4">
    <source>
        <dbReference type="ARBA" id="ARBA00023014"/>
    </source>
</evidence>
<gene>
    <name evidence="7" type="primary">rsxB_48</name>
    <name evidence="7" type="ORF">SDC9_48302</name>
</gene>
<evidence type="ECO:0000256" key="1">
    <source>
        <dbReference type="ARBA" id="ARBA00022485"/>
    </source>
</evidence>
<feature type="domain" description="4Fe-4S ferredoxin-type" evidence="5">
    <location>
        <begin position="12"/>
        <end position="40"/>
    </location>
</feature>
<evidence type="ECO:0000259" key="6">
    <source>
        <dbReference type="PROSITE" id="PS51656"/>
    </source>
</evidence>
<sequence>MKTNQLQAENISVVYTSKALCRDCYRCVRVCPVNAIRMKDGQANVVAERCISCGTCITVCPQNAKTYRTEYGKVLQMLEDKERLAISLAPSFVSYYSEWERSRIPSALRMLGFSIAAETASAAWHTAMATAEHVRLNSDKPVICTACPAAVNYIRSTMLDLIPYLAPVASPMLMHARQIKAANPGIRFVFAGPCTAKKDEERWKTAGQNIDAVITFEELDELFRLRNISLQSCEESTFDSTVNGLARLFPVEGGLLKTGEIVESQFDQEILSLSGAEEIAEVLEDLRKHPKPCVIEPLFCRNGCTNGPVMHRGSNSFETRRLVLEYAQQHPGSDATDEIIAKDTNAYFPPFSESKRPVFSEEKIREVLGKTGKLIPSDELNCTACGYKTCRDRAIAVLEDMAEPEMCMPYMRRLAEQKADTIIERDPNGFVLLNSNLEIIRMNQAFKAMFTCSDSLAGRKISYLIDPRQFELLISGKDDTSREFNHYPNYNLMCHTIAYKLPEEDQIVGLFIDVTESKSSKDKLIELRSETVQHAQELIDHQIAMAQELARFLGENTARGEVLMKNLIDSIKK</sequence>
<proteinExistence type="predicted"/>
<reference evidence="7" key="1">
    <citation type="submission" date="2019-08" db="EMBL/GenBank/DDBJ databases">
        <authorList>
            <person name="Kucharzyk K."/>
            <person name="Murdoch R.W."/>
            <person name="Higgins S."/>
            <person name="Loffler F."/>
        </authorList>
    </citation>
    <scope>NUCLEOTIDE SEQUENCE</scope>
</reference>
<keyword evidence="2" id="KW-0479">Metal-binding</keyword>
<protein>
    <submittedName>
        <fullName evidence="7">Electron transport complex subunit RsxB</fullName>
    </submittedName>
</protein>
<evidence type="ECO:0000313" key="7">
    <source>
        <dbReference type="EMBL" id="MPM02057.1"/>
    </source>
</evidence>
<dbReference type="GO" id="GO:0046872">
    <property type="term" value="F:metal ion binding"/>
    <property type="evidence" value="ECO:0007669"/>
    <property type="project" value="UniProtKB-KW"/>
</dbReference>
<keyword evidence="1" id="KW-0004">4Fe-4S</keyword>
<dbReference type="Gene3D" id="3.30.70.20">
    <property type="match status" value="1"/>
</dbReference>
<dbReference type="InterPro" id="IPR017896">
    <property type="entry name" value="4Fe4S_Fe-S-bd"/>
</dbReference>